<evidence type="ECO:0000256" key="2">
    <source>
        <dbReference type="ARBA" id="ARBA00023002"/>
    </source>
</evidence>
<dbReference type="PANTHER" id="PTHR42901">
    <property type="entry name" value="ALCOHOL DEHYDROGENASE"/>
    <property type="match status" value="1"/>
</dbReference>
<dbReference type="Proteomes" id="UP000030907">
    <property type="component" value="Chromosome"/>
</dbReference>
<evidence type="ECO:0000256" key="1">
    <source>
        <dbReference type="ARBA" id="ARBA00006484"/>
    </source>
</evidence>
<comment type="similarity">
    <text evidence="1 3">Belongs to the short-chain dehydrogenases/reductases (SDR) family.</text>
</comment>
<proteinExistence type="inferred from homology"/>
<dbReference type="AlphaFoldDB" id="A0A0A7PK51"/>
<evidence type="ECO:0000313" key="5">
    <source>
        <dbReference type="Proteomes" id="UP000030907"/>
    </source>
</evidence>
<gene>
    <name evidence="4" type="ORF">SKP52_18080</name>
</gene>
<dbReference type="InterPro" id="IPR002347">
    <property type="entry name" value="SDR_fam"/>
</dbReference>
<dbReference type="EMBL" id="CP009122">
    <property type="protein sequence ID" value="AJA10486.1"/>
    <property type="molecule type" value="Genomic_DNA"/>
</dbReference>
<organism evidence="4 5">
    <name type="scientific">Sphingopyxis fribergensis</name>
    <dbReference type="NCBI Taxonomy" id="1515612"/>
    <lineage>
        <taxon>Bacteria</taxon>
        <taxon>Pseudomonadati</taxon>
        <taxon>Pseudomonadota</taxon>
        <taxon>Alphaproteobacteria</taxon>
        <taxon>Sphingomonadales</taxon>
        <taxon>Sphingomonadaceae</taxon>
        <taxon>Sphingopyxis</taxon>
    </lineage>
</organism>
<dbReference type="STRING" id="1515612.SKP52_18080"/>
<dbReference type="RefSeq" id="WP_039577003.1">
    <property type="nucleotide sequence ID" value="NZ_CP009122.1"/>
</dbReference>
<dbReference type="InterPro" id="IPR036291">
    <property type="entry name" value="NAD(P)-bd_dom_sf"/>
</dbReference>
<dbReference type="PRINTS" id="PR00081">
    <property type="entry name" value="GDHRDH"/>
</dbReference>
<dbReference type="Gene3D" id="3.40.50.720">
    <property type="entry name" value="NAD(P)-binding Rossmann-like Domain"/>
    <property type="match status" value="1"/>
</dbReference>
<dbReference type="Pfam" id="PF00106">
    <property type="entry name" value="adh_short"/>
    <property type="match status" value="1"/>
</dbReference>
<dbReference type="PANTHER" id="PTHR42901:SF1">
    <property type="entry name" value="ALCOHOL DEHYDROGENASE"/>
    <property type="match status" value="1"/>
</dbReference>
<evidence type="ECO:0000256" key="3">
    <source>
        <dbReference type="RuleBase" id="RU000363"/>
    </source>
</evidence>
<sequence>MSTSNLGTALITGASTGLGAVYADRLAGRGHDLVLVARNGAQMEALAAKLRADTGVQVDVIAADLTNGDDVTRVEQRLIDDANITLFVNNAGMSLNGGTLENSAAEVQTIIALNITAAARLAIAAGKAFGARGKGAIVNIASVLALAPETFEGVYSGSKAFLLNLSLSLANGLREQGVKVQAVLPGATRTEIWERSGKDIDAFPAEMVMDAGDLVDAALLGLDRGEEVTIPPLADEDQWNAYHAARLAMGPGLSRRDVAERYRATEAV</sequence>
<reference evidence="4 5" key="1">
    <citation type="journal article" date="2015" name="Int. J. Syst. Evol. Microbiol.">
        <title>Description of Sphingopyxis fribergensis sp. nov. - a soil bacterium with the ability to degrade styrene and phenylacetic acid.</title>
        <authorList>
            <person name="Oelschlagel M."/>
            <person name="Ruckert C."/>
            <person name="Kalinowski J."/>
            <person name="Schmidt G."/>
            <person name="Schlomann M."/>
            <person name="Tischler D."/>
        </authorList>
    </citation>
    <scope>NUCLEOTIDE SEQUENCE [LARGE SCALE GENOMIC DNA]</scope>
    <source>
        <strain evidence="4 5">Kp5.2</strain>
    </source>
</reference>
<dbReference type="SUPFAM" id="SSF51735">
    <property type="entry name" value="NAD(P)-binding Rossmann-fold domains"/>
    <property type="match status" value="1"/>
</dbReference>
<accession>A0A0A7PK51</accession>
<evidence type="ECO:0000313" key="4">
    <source>
        <dbReference type="EMBL" id="AJA10486.1"/>
    </source>
</evidence>
<keyword evidence="5" id="KW-1185">Reference proteome</keyword>
<keyword evidence="2" id="KW-0560">Oxidoreductase</keyword>
<protein>
    <submittedName>
        <fullName evidence="4">Short-chain dehydrogenase/reductase SDR</fullName>
    </submittedName>
</protein>
<dbReference type="PRINTS" id="PR00080">
    <property type="entry name" value="SDRFAMILY"/>
</dbReference>
<dbReference type="PIRSF" id="PIRSF000126">
    <property type="entry name" value="11-beta-HSD1"/>
    <property type="match status" value="1"/>
</dbReference>
<dbReference type="PROSITE" id="PS00061">
    <property type="entry name" value="ADH_SHORT"/>
    <property type="match status" value="1"/>
</dbReference>
<dbReference type="HOGENOM" id="CLU_010194_2_1_5"/>
<dbReference type="InterPro" id="IPR020904">
    <property type="entry name" value="Sc_DH/Rdtase_CS"/>
</dbReference>
<dbReference type="GO" id="GO:0016491">
    <property type="term" value="F:oxidoreductase activity"/>
    <property type="evidence" value="ECO:0007669"/>
    <property type="project" value="UniProtKB-KW"/>
</dbReference>
<dbReference type="CDD" id="cd05233">
    <property type="entry name" value="SDR_c"/>
    <property type="match status" value="1"/>
</dbReference>
<name>A0A0A7PK51_9SPHN</name>
<dbReference type="OrthoDB" id="9810734at2"/>
<dbReference type="KEGG" id="sphk:SKP52_18080"/>